<evidence type="ECO:0000313" key="3">
    <source>
        <dbReference type="EMBL" id="ROO27044.1"/>
    </source>
</evidence>
<dbReference type="GO" id="GO:0016787">
    <property type="term" value="F:hydrolase activity"/>
    <property type="evidence" value="ECO:0007669"/>
    <property type="project" value="UniProtKB-KW"/>
</dbReference>
<name>A0A423PN52_9GAMM</name>
<dbReference type="InterPro" id="IPR000073">
    <property type="entry name" value="AB_hydrolase_1"/>
</dbReference>
<proteinExistence type="predicted"/>
<dbReference type="RefSeq" id="WP_123631224.1">
    <property type="nucleotide sequence ID" value="NZ_AYKH01000016.1"/>
</dbReference>
<dbReference type="SUPFAM" id="SSF53474">
    <property type="entry name" value="alpha/beta-Hydrolases"/>
    <property type="match status" value="1"/>
</dbReference>
<keyword evidence="1 3" id="KW-0378">Hydrolase</keyword>
<gene>
    <name evidence="3" type="ORF">SAOR_09520</name>
</gene>
<comment type="caution">
    <text evidence="3">The sequence shown here is derived from an EMBL/GenBank/DDBJ whole genome shotgun (WGS) entry which is preliminary data.</text>
</comment>
<dbReference type="PANTHER" id="PTHR43798:SF31">
    <property type="entry name" value="AB HYDROLASE SUPERFAMILY PROTEIN YCLE"/>
    <property type="match status" value="1"/>
</dbReference>
<dbReference type="Proteomes" id="UP000283993">
    <property type="component" value="Unassembled WGS sequence"/>
</dbReference>
<evidence type="ECO:0000313" key="4">
    <source>
        <dbReference type="Proteomes" id="UP000283993"/>
    </source>
</evidence>
<dbReference type="PANTHER" id="PTHR43798">
    <property type="entry name" value="MONOACYLGLYCEROL LIPASE"/>
    <property type="match status" value="1"/>
</dbReference>
<accession>A0A423PN52</accession>
<feature type="domain" description="AB hydrolase-1" evidence="2">
    <location>
        <begin position="21"/>
        <end position="246"/>
    </location>
</feature>
<dbReference type="InterPro" id="IPR050266">
    <property type="entry name" value="AB_hydrolase_sf"/>
</dbReference>
<evidence type="ECO:0000256" key="1">
    <source>
        <dbReference type="ARBA" id="ARBA00022801"/>
    </source>
</evidence>
<dbReference type="Pfam" id="PF00561">
    <property type="entry name" value="Abhydrolase_1"/>
    <property type="match status" value="1"/>
</dbReference>
<reference evidence="3 4" key="1">
    <citation type="submission" date="2013-10" db="EMBL/GenBank/DDBJ databases">
        <title>Salinisphaera orenii MK-B5 Genome Sequencing.</title>
        <authorList>
            <person name="Lai Q."/>
            <person name="Li C."/>
            <person name="Shao Z."/>
        </authorList>
    </citation>
    <scope>NUCLEOTIDE SEQUENCE [LARGE SCALE GENOMIC DNA]</scope>
    <source>
        <strain evidence="3 4">MK-B5</strain>
    </source>
</reference>
<evidence type="ECO:0000259" key="2">
    <source>
        <dbReference type="Pfam" id="PF00561"/>
    </source>
</evidence>
<dbReference type="InterPro" id="IPR029058">
    <property type="entry name" value="AB_hydrolase_fold"/>
</dbReference>
<organism evidence="3 4">
    <name type="scientific">Salinisphaera orenii MK-B5</name>
    <dbReference type="NCBI Taxonomy" id="856730"/>
    <lineage>
        <taxon>Bacteria</taxon>
        <taxon>Pseudomonadati</taxon>
        <taxon>Pseudomonadota</taxon>
        <taxon>Gammaproteobacteria</taxon>
        <taxon>Salinisphaerales</taxon>
        <taxon>Salinisphaeraceae</taxon>
        <taxon>Salinisphaera</taxon>
    </lineage>
</organism>
<keyword evidence="4" id="KW-1185">Reference proteome</keyword>
<dbReference type="Gene3D" id="3.40.50.1820">
    <property type="entry name" value="alpha/beta hydrolase"/>
    <property type="match status" value="1"/>
</dbReference>
<dbReference type="GO" id="GO:0016020">
    <property type="term" value="C:membrane"/>
    <property type="evidence" value="ECO:0007669"/>
    <property type="project" value="TreeGrafter"/>
</dbReference>
<protein>
    <submittedName>
        <fullName evidence="3">Alpha/beta hydrolase</fullName>
    </submittedName>
</protein>
<sequence>MPHIDSNGQRLFYIDTGGDGPPLLFSHGLHMDHRMFEPQIEALRQDYRCIAWDERGHGATVTDEAPFSYYDSADDAVGLLDALGIERAVWIGMSQGGYLSLRAALTHPERVAALALIDSQARPEPAERIETHRRAAALWAEHGLTPEMADNIAARILGDDSAHAEQWKSRWAASSAANVARIYATLDTRDDISDRLGEIDVPALVIHGEADRAIDMTLAEEMAARLPRAELVRIPGAGHAANLTHPAAVNPPLTAFLARVAGRSGGA</sequence>
<dbReference type="PRINTS" id="PR00111">
    <property type="entry name" value="ABHYDROLASE"/>
</dbReference>
<dbReference type="AlphaFoldDB" id="A0A423PN52"/>
<dbReference type="EMBL" id="AYKH01000016">
    <property type="protein sequence ID" value="ROO27044.1"/>
    <property type="molecule type" value="Genomic_DNA"/>
</dbReference>